<accession>D2VAV9</accession>
<dbReference type="Proteomes" id="UP000006671">
    <property type="component" value="Unassembled WGS sequence"/>
</dbReference>
<reference evidence="1 2" key="1">
    <citation type="journal article" date="2010" name="Cell">
        <title>The genome of Naegleria gruberi illuminates early eukaryotic versatility.</title>
        <authorList>
            <person name="Fritz-Laylin L.K."/>
            <person name="Prochnik S.E."/>
            <person name="Ginger M.L."/>
            <person name="Dacks J.B."/>
            <person name="Carpenter M.L."/>
            <person name="Field M.C."/>
            <person name="Kuo A."/>
            <person name="Paredez A."/>
            <person name="Chapman J."/>
            <person name="Pham J."/>
            <person name="Shu S."/>
            <person name="Neupane R."/>
            <person name="Cipriano M."/>
            <person name="Mancuso J."/>
            <person name="Tu H."/>
            <person name="Salamov A."/>
            <person name="Lindquist E."/>
            <person name="Shapiro H."/>
            <person name="Lucas S."/>
            <person name="Grigoriev I.V."/>
            <person name="Cande W.Z."/>
            <person name="Fulton C."/>
            <person name="Rokhsar D.S."/>
            <person name="Dawson S.C."/>
        </authorList>
    </citation>
    <scope>NUCLEOTIDE SEQUENCE [LARGE SCALE GENOMIC DNA]</scope>
    <source>
        <strain evidence="1 2">NEG-M</strain>
    </source>
</reference>
<dbReference type="InParanoid" id="D2VAV9"/>
<proteinExistence type="predicted"/>
<dbReference type="KEGG" id="ngr:NAEGRDRAFT_65995"/>
<name>D2VAV9_NAEGR</name>
<dbReference type="GeneID" id="8859210"/>
<protein>
    <submittedName>
        <fullName evidence="1">Predicted protein</fullName>
    </submittedName>
</protein>
<sequence length="154" mass="18252">MYRFHSKEELVSWTNRMRYFRFVRAYGGHANDGDTLLAKFSFETTQKVSEFLQSLGVHEGKDIINNKNFTEDGFWRDLRNRDSIFLWITKEPPTVTLHVQNKENCYEVKEDEVVRAIEIESLLDEFTEKSPINPPKPSNLCFCKENYPEEFESK</sequence>
<dbReference type="RefSeq" id="XP_002678893.1">
    <property type="nucleotide sequence ID" value="XM_002678847.1"/>
</dbReference>
<gene>
    <name evidence="1" type="ORF">NAEGRDRAFT_65995</name>
</gene>
<dbReference type="AlphaFoldDB" id="D2VAV9"/>
<evidence type="ECO:0000313" key="1">
    <source>
        <dbReference type="EMBL" id="EFC46149.1"/>
    </source>
</evidence>
<dbReference type="VEuPathDB" id="AmoebaDB:NAEGRDRAFT_65995"/>
<evidence type="ECO:0000313" key="2">
    <source>
        <dbReference type="Proteomes" id="UP000006671"/>
    </source>
</evidence>
<organism evidence="2">
    <name type="scientific">Naegleria gruberi</name>
    <name type="common">Amoeba</name>
    <dbReference type="NCBI Taxonomy" id="5762"/>
    <lineage>
        <taxon>Eukaryota</taxon>
        <taxon>Discoba</taxon>
        <taxon>Heterolobosea</taxon>
        <taxon>Tetramitia</taxon>
        <taxon>Eutetramitia</taxon>
        <taxon>Vahlkampfiidae</taxon>
        <taxon>Naegleria</taxon>
    </lineage>
</organism>
<dbReference type="EMBL" id="GG738860">
    <property type="protein sequence ID" value="EFC46149.1"/>
    <property type="molecule type" value="Genomic_DNA"/>
</dbReference>
<keyword evidence="2" id="KW-1185">Reference proteome</keyword>